<dbReference type="Proteomes" id="UP000319801">
    <property type="component" value="Unassembled WGS sequence"/>
</dbReference>
<accession>A0A556TXB9</accession>
<proteinExistence type="predicted"/>
<evidence type="ECO:0000313" key="2">
    <source>
        <dbReference type="EMBL" id="TSL04380.1"/>
    </source>
</evidence>
<keyword evidence="3" id="KW-1185">Reference proteome</keyword>
<dbReference type="EMBL" id="VCAZ01000025">
    <property type="protein sequence ID" value="TSL04380.1"/>
    <property type="molecule type" value="Genomic_DNA"/>
</dbReference>
<gene>
    <name evidence="2" type="ORF">Baya_4060</name>
</gene>
<sequence>MDYFTSENGGMDSKAAVGSRPLPPTPSSSLLPPAPPPPPPPPPSSGPHSTAVHPFRECQMPLLDSGSSHAMLEPPAEDEFSPNSYLLRAQASNVAAAAAGKRPR</sequence>
<feature type="region of interest" description="Disordered" evidence="1">
    <location>
        <begin position="1"/>
        <end position="84"/>
    </location>
</feature>
<comment type="caution">
    <text evidence="2">The sequence shown here is derived from an EMBL/GenBank/DDBJ whole genome shotgun (WGS) entry which is preliminary data.</text>
</comment>
<name>A0A556TXB9_BAGYA</name>
<protein>
    <submittedName>
        <fullName evidence="2">Teneurin-2</fullName>
    </submittedName>
</protein>
<evidence type="ECO:0000313" key="3">
    <source>
        <dbReference type="Proteomes" id="UP000319801"/>
    </source>
</evidence>
<feature type="compositionally biased region" description="Pro residues" evidence="1">
    <location>
        <begin position="21"/>
        <end position="45"/>
    </location>
</feature>
<dbReference type="OrthoDB" id="8962874at2759"/>
<evidence type="ECO:0000256" key="1">
    <source>
        <dbReference type="SAM" id="MobiDB-lite"/>
    </source>
</evidence>
<dbReference type="AlphaFoldDB" id="A0A556TXB9"/>
<organism evidence="2 3">
    <name type="scientific">Bagarius yarrelli</name>
    <name type="common">Goonch</name>
    <name type="synonym">Bagrus yarrelli</name>
    <dbReference type="NCBI Taxonomy" id="175774"/>
    <lineage>
        <taxon>Eukaryota</taxon>
        <taxon>Metazoa</taxon>
        <taxon>Chordata</taxon>
        <taxon>Craniata</taxon>
        <taxon>Vertebrata</taxon>
        <taxon>Euteleostomi</taxon>
        <taxon>Actinopterygii</taxon>
        <taxon>Neopterygii</taxon>
        <taxon>Teleostei</taxon>
        <taxon>Ostariophysi</taxon>
        <taxon>Siluriformes</taxon>
        <taxon>Sisoridae</taxon>
        <taxon>Sisorinae</taxon>
        <taxon>Bagarius</taxon>
    </lineage>
</organism>
<reference evidence="2 3" key="1">
    <citation type="journal article" date="2019" name="Genome Biol. Evol.">
        <title>Whole-Genome Sequencing of the Giant Devil Catfish, Bagarius yarrelli.</title>
        <authorList>
            <person name="Jiang W."/>
            <person name="Lv Y."/>
            <person name="Cheng L."/>
            <person name="Yang K."/>
            <person name="Chao B."/>
            <person name="Wang X."/>
            <person name="Li Y."/>
            <person name="Pan X."/>
            <person name="You X."/>
            <person name="Zhang Y."/>
            <person name="Yang J."/>
            <person name="Li J."/>
            <person name="Zhang X."/>
            <person name="Liu S."/>
            <person name="Sun C."/>
            <person name="Yang J."/>
            <person name="Shi Q."/>
        </authorList>
    </citation>
    <scope>NUCLEOTIDE SEQUENCE [LARGE SCALE GENOMIC DNA]</scope>
    <source>
        <strain evidence="2">JWS20170419001</strain>
        <tissue evidence="2">Muscle</tissue>
    </source>
</reference>